<organism evidence="1">
    <name type="scientific">Sesamum latifolium</name>
    <dbReference type="NCBI Taxonomy" id="2727402"/>
    <lineage>
        <taxon>Eukaryota</taxon>
        <taxon>Viridiplantae</taxon>
        <taxon>Streptophyta</taxon>
        <taxon>Embryophyta</taxon>
        <taxon>Tracheophyta</taxon>
        <taxon>Spermatophyta</taxon>
        <taxon>Magnoliopsida</taxon>
        <taxon>eudicotyledons</taxon>
        <taxon>Gunneridae</taxon>
        <taxon>Pentapetalae</taxon>
        <taxon>asterids</taxon>
        <taxon>lamiids</taxon>
        <taxon>Lamiales</taxon>
        <taxon>Pedaliaceae</taxon>
        <taxon>Sesamum</taxon>
    </lineage>
</organism>
<gene>
    <name evidence="1" type="ORF">Slati_0110100</name>
</gene>
<comment type="caution">
    <text evidence="1">The sequence shown here is derived from an EMBL/GenBank/DDBJ whole genome shotgun (WGS) entry which is preliminary data.</text>
</comment>
<proteinExistence type="predicted"/>
<name>A0AAW2Y9S4_9LAMI</name>
<evidence type="ECO:0000313" key="1">
    <source>
        <dbReference type="EMBL" id="KAL0462225.1"/>
    </source>
</evidence>
<dbReference type="EMBL" id="JACGWN010000001">
    <property type="protein sequence ID" value="KAL0462225.1"/>
    <property type="molecule type" value="Genomic_DNA"/>
</dbReference>
<accession>A0AAW2Y9S4</accession>
<protein>
    <submittedName>
        <fullName evidence="1">Uncharacterized protein</fullName>
    </submittedName>
</protein>
<sequence>MISARIIGIIYGKFELETCEIASSNHESNSESFEGNTSLHAAVGSTVPPSEQLLGGLNTLTPALDPVTLLVVANPLFYEQLHKFIMETINSILHDPFASRAEQSSQQEKLNTQVD</sequence>
<dbReference type="AlphaFoldDB" id="A0AAW2Y9S4"/>
<reference evidence="1" key="2">
    <citation type="journal article" date="2024" name="Plant">
        <title>Genomic evolution and insights into agronomic trait innovations of Sesamum species.</title>
        <authorList>
            <person name="Miao H."/>
            <person name="Wang L."/>
            <person name="Qu L."/>
            <person name="Liu H."/>
            <person name="Sun Y."/>
            <person name="Le M."/>
            <person name="Wang Q."/>
            <person name="Wei S."/>
            <person name="Zheng Y."/>
            <person name="Lin W."/>
            <person name="Duan Y."/>
            <person name="Cao H."/>
            <person name="Xiong S."/>
            <person name="Wang X."/>
            <person name="Wei L."/>
            <person name="Li C."/>
            <person name="Ma Q."/>
            <person name="Ju M."/>
            <person name="Zhao R."/>
            <person name="Li G."/>
            <person name="Mu C."/>
            <person name="Tian Q."/>
            <person name="Mei H."/>
            <person name="Zhang T."/>
            <person name="Gao T."/>
            <person name="Zhang H."/>
        </authorList>
    </citation>
    <scope>NUCLEOTIDE SEQUENCE</scope>
    <source>
        <strain evidence="1">KEN1</strain>
    </source>
</reference>
<reference evidence="1" key="1">
    <citation type="submission" date="2020-06" db="EMBL/GenBank/DDBJ databases">
        <authorList>
            <person name="Li T."/>
            <person name="Hu X."/>
            <person name="Zhang T."/>
            <person name="Song X."/>
            <person name="Zhang H."/>
            <person name="Dai N."/>
            <person name="Sheng W."/>
            <person name="Hou X."/>
            <person name="Wei L."/>
        </authorList>
    </citation>
    <scope>NUCLEOTIDE SEQUENCE</scope>
    <source>
        <strain evidence="1">KEN1</strain>
        <tissue evidence="1">Leaf</tissue>
    </source>
</reference>